<gene>
    <name evidence="1" type="ORF">E2C01_026536</name>
</gene>
<sequence length="107" mass="12452">MFCLVVAFYDGAEHRVLQQHGSVVNLWQVSGRQRRLQELDPTRRREACRGVKGRERRCENLNMKRNVMRSTAFTLEDDAPWICSDSCVQVREAQGNSKDVQGRRVRC</sequence>
<evidence type="ECO:0000313" key="2">
    <source>
        <dbReference type="Proteomes" id="UP000324222"/>
    </source>
</evidence>
<reference evidence="1 2" key="1">
    <citation type="submission" date="2019-05" db="EMBL/GenBank/DDBJ databases">
        <title>Another draft genome of Portunus trituberculatus and its Hox gene families provides insights of decapod evolution.</title>
        <authorList>
            <person name="Jeong J.-H."/>
            <person name="Song I."/>
            <person name="Kim S."/>
            <person name="Choi T."/>
            <person name="Kim D."/>
            <person name="Ryu S."/>
            <person name="Kim W."/>
        </authorList>
    </citation>
    <scope>NUCLEOTIDE SEQUENCE [LARGE SCALE GENOMIC DNA]</scope>
    <source>
        <tissue evidence="1">Muscle</tissue>
    </source>
</reference>
<accession>A0A5B7EJF7</accession>
<protein>
    <submittedName>
        <fullName evidence="1">Uncharacterized protein</fullName>
    </submittedName>
</protein>
<evidence type="ECO:0000313" key="1">
    <source>
        <dbReference type="EMBL" id="MPC33193.1"/>
    </source>
</evidence>
<dbReference type="EMBL" id="VSRR010002781">
    <property type="protein sequence ID" value="MPC33193.1"/>
    <property type="molecule type" value="Genomic_DNA"/>
</dbReference>
<comment type="caution">
    <text evidence="1">The sequence shown here is derived from an EMBL/GenBank/DDBJ whole genome shotgun (WGS) entry which is preliminary data.</text>
</comment>
<proteinExistence type="predicted"/>
<keyword evidence="2" id="KW-1185">Reference proteome</keyword>
<organism evidence="1 2">
    <name type="scientific">Portunus trituberculatus</name>
    <name type="common">Swimming crab</name>
    <name type="synonym">Neptunus trituberculatus</name>
    <dbReference type="NCBI Taxonomy" id="210409"/>
    <lineage>
        <taxon>Eukaryota</taxon>
        <taxon>Metazoa</taxon>
        <taxon>Ecdysozoa</taxon>
        <taxon>Arthropoda</taxon>
        <taxon>Crustacea</taxon>
        <taxon>Multicrustacea</taxon>
        <taxon>Malacostraca</taxon>
        <taxon>Eumalacostraca</taxon>
        <taxon>Eucarida</taxon>
        <taxon>Decapoda</taxon>
        <taxon>Pleocyemata</taxon>
        <taxon>Brachyura</taxon>
        <taxon>Eubrachyura</taxon>
        <taxon>Portunoidea</taxon>
        <taxon>Portunidae</taxon>
        <taxon>Portuninae</taxon>
        <taxon>Portunus</taxon>
    </lineage>
</organism>
<dbReference type="Proteomes" id="UP000324222">
    <property type="component" value="Unassembled WGS sequence"/>
</dbReference>
<name>A0A5B7EJF7_PORTR</name>
<dbReference type="AlphaFoldDB" id="A0A5B7EJF7"/>